<keyword evidence="2" id="KW-1185">Reference proteome</keyword>
<evidence type="ECO:0000313" key="2">
    <source>
        <dbReference type="Proteomes" id="UP001165085"/>
    </source>
</evidence>
<dbReference type="OrthoDB" id="10266717at2759"/>
<protein>
    <submittedName>
        <fullName evidence="1">Uncharacterized protein</fullName>
    </submittedName>
</protein>
<comment type="caution">
    <text evidence="1">The sequence shown here is derived from an EMBL/GenBank/DDBJ whole genome shotgun (WGS) entry which is preliminary data.</text>
</comment>
<organism evidence="1 2">
    <name type="scientific">Triparma strigata</name>
    <dbReference type="NCBI Taxonomy" id="1606541"/>
    <lineage>
        <taxon>Eukaryota</taxon>
        <taxon>Sar</taxon>
        <taxon>Stramenopiles</taxon>
        <taxon>Ochrophyta</taxon>
        <taxon>Bolidophyceae</taxon>
        <taxon>Parmales</taxon>
        <taxon>Triparmaceae</taxon>
        <taxon>Triparma</taxon>
    </lineage>
</organism>
<dbReference type="AlphaFoldDB" id="A0A9W7E1L5"/>
<accession>A0A9W7E1L5</accession>
<evidence type="ECO:0000313" key="1">
    <source>
        <dbReference type="EMBL" id="GMH58783.1"/>
    </source>
</evidence>
<dbReference type="EMBL" id="BRXY01000055">
    <property type="protein sequence ID" value="GMH58783.1"/>
    <property type="molecule type" value="Genomic_DNA"/>
</dbReference>
<name>A0A9W7E1L5_9STRA</name>
<dbReference type="InterPro" id="IPR043472">
    <property type="entry name" value="Macro_dom-like"/>
</dbReference>
<dbReference type="SUPFAM" id="SSF52949">
    <property type="entry name" value="Macro domain-like"/>
    <property type="match status" value="1"/>
</dbReference>
<gene>
    <name evidence="1" type="ORF">TrST_g5234</name>
</gene>
<dbReference type="Gene3D" id="3.40.220.10">
    <property type="entry name" value="Leucine Aminopeptidase, subunit E, domain 1"/>
    <property type="match status" value="1"/>
</dbReference>
<sequence>MFNKFPYSNVYDGSADPRVPGTIVICGGSGGQRGVVNLFGQHRPGKPTGAESRATREGWFESGLNALVEINSSTPLGSVAFPYEIGCGLARGTWANYERMINEFARQVDDVEVTIVRLPRAPKKKTKAVKAKPIKAASKAKAKAKPAMVKVKKEVG</sequence>
<dbReference type="Proteomes" id="UP001165085">
    <property type="component" value="Unassembled WGS sequence"/>
</dbReference>
<reference evidence="2" key="1">
    <citation type="journal article" date="2023" name="Commun. Biol.">
        <title>Genome analysis of Parmales, the sister group of diatoms, reveals the evolutionary specialization of diatoms from phago-mixotrophs to photoautotrophs.</title>
        <authorList>
            <person name="Ban H."/>
            <person name="Sato S."/>
            <person name="Yoshikawa S."/>
            <person name="Yamada K."/>
            <person name="Nakamura Y."/>
            <person name="Ichinomiya M."/>
            <person name="Sato N."/>
            <person name="Blanc-Mathieu R."/>
            <person name="Endo H."/>
            <person name="Kuwata A."/>
            <person name="Ogata H."/>
        </authorList>
    </citation>
    <scope>NUCLEOTIDE SEQUENCE [LARGE SCALE GENOMIC DNA]</scope>
    <source>
        <strain evidence="2">NIES 3701</strain>
    </source>
</reference>
<proteinExistence type="predicted"/>